<accession>A0A0M5ILI1</accession>
<evidence type="ECO:0000256" key="2">
    <source>
        <dbReference type="ARBA" id="ARBA00022801"/>
    </source>
</evidence>
<proteinExistence type="inferred from homology"/>
<dbReference type="EMBL" id="CP010802">
    <property type="protein sequence ID" value="ALC17611.1"/>
    <property type="molecule type" value="Genomic_DNA"/>
</dbReference>
<dbReference type="PATRIC" id="fig|1603606.3.peg.3105"/>
<dbReference type="PANTHER" id="PTHR11080">
    <property type="entry name" value="PYRAZINAMIDASE/NICOTINAMIDASE"/>
    <property type="match status" value="1"/>
</dbReference>
<sequence length="265" mass="29553">MELQFLIIDPQRDFCEPNGALYVNGAKDDSLRTAAMIRRLGEKIDNIRITLDSHHNVDIAHPLFWQDSANGQHPAPFTIITAEDVAKGRYITTNPAFLKRATEYVNRLKDNSRYPLCIWPPHCLIGSWGHAIQEDIFNAVSAWELKCFAMAEMITKGSNFWTEHYSAIQADVPDPEDPGTLLNTDLIKAIESADLIAVMGQAKSHCLANTVRDIADNFGEGSIKKLWLIEDCASNVTGFENLGEAFVKDLKARGMNVTTSKEFLA</sequence>
<dbReference type="Gene3D" id="3.40.50.850">
    <property type="entry name" value="Isochorismatase-like"/>
    <property type="match status" value="1"/>
</dbReference>
<dbReference type="Proteomes" id="UP000057158">
    <property type="component" value="Chromosome"/>
</dbReference>
<keyword evidence="4" id="KW-1185">Reference proteome</keyword>
<name>A0A0M5ILI1_9BACT</name>
<dbReference type="STRING" id="1603606.DSOUD_2881"/>
<dbReference type="AlphaFoldDB" id="A0A0M5ILI1"/>
<dbReference type="InterPro" id="IPR036380">
    <property type="entry name" value="Isochorismatase-like_sf"/>
</dbReference>
<evidence type="ECO:0000313" key="4">
    <source>
        <dbReference type="Proteomes" id="UP000057158"/>
    </source>
</evidence>
<dbReference type="GO" id="GO:0016787">
    <property type="term" value="F:hydrolase activity"/>
    <property type="evidence" value="ECO:0007669"/>
    <property type="project" value="UniProtKB-KW"/>
</dbReference>
<evidence type="ECO:0000313" key="3">
    <source>
        <dbReference type="EMBL" id="ALC17611.1"/>
    </source>
</evidence>
<reference evidence="3 4" key="1">
    <citation type="submission" date="2015-07" db="EMBL/GenBank/DDBJ databases">
        <title>Isolation and Genomic Characterization of a Novel Halophilic Metal-Reducing Deltaproteobacterium from the Deep Subsurface.</title>
        <authorList>
            <person name="Badalamenti J.P."/>
            <person name="Summers Z.M."/>
            <person name="Gralnick J.A."/>
            <person name="Bond D.R."/>
        </authorList>
    </citation>
    <scope>NUCLEOTIDE SEQUENCE [LARGE SCALE GENOMIC DNA]</scope>
    <source>
        <strain evidence="3 4">WTL</strain>
    </source>
</reference>
<organism evidence="3 4">
    <name type="scientific">Desulfuromonas soudanensis</name>
    <dbReference type="NCBI Taxonomy" id="1603606"/>
    <lineage>
        <taxon>Bacteria</taxon>
        <taxon>Pseudomonadati</taxon>
        <taxon>Thermodesulfobacteriota</taxon>
        <taxon>Desulfuromonadia</taxon>
        <taxon>Desulfuromonadales</taxon>
        <taxon>Desulfuromonadaceae</taxon>
        <taxon>Desulfuromonas</taxon>
    </lineage>
</organism>
<comment type="similarity">
    <text evidence="1">Belongs to the isochorismatase family.</text>
</comment>
<dbReference type="OrthoDB" id="9791276at2"/>
<protein>
    <recommendedName>
        <fullName evidence="5">Nicotinamidase-related amidase</fullName>
    </recommendedName>
</protein>
<dbReference type="RefSeq" id="WP_053551609.1">
    <property type="nucleotide sequence ID" value="NZ_CP010802.1"/>
</dbReference>
<dbReference type="InterPro" id="IPR052347">
    <property type="entry name" value="Isochorismatase_Nicotinamidase"/>
</dbReference>
<evidence type="ECO:0008006" key="5">
    <source>
        <dbReference type="Google" id="ProtNLM"/>
    </source>
</evidence>
<gene>
    <name evidence="3" type="ORF">DSOUD_2881</name>
</gene>
<dbReference type="PANTHER" id="PTHR11080:SF2">
    <property type="entry name" value="LD05707P"/>
    <property type="match status" value="1"/>
</dbReference>
<dbReference type="SUPFAM" id="SSF52499">
    <property type="entry name" value="Isochorismatase-like hydrolases"/>
    <property type="match status" value="1"/>
</dbReference>
<dbReference type="KEGG" id="des:DSOUD_2881"/>
<evidence type="ECO:0000256" key="1">
    <source>
        <dbReference type="ARBA" id="ARBA00006336"/>
    </source>
</evidence>
<keyword evidence="2" id="KW-0378">Hydrolase</keyword>